<comment type="subcellular location">
    <subcellularLocation>
        <location evidence="1">Membrane</location>
        <topology evidence="1">Multi-pass membrane protein</topology>
    </subcellularLocation>
</comment>
<keyword evidence="8" id="KW-0175">Coiled coil</keyword>
<protein>
    <recommendedName>
        <fullName evidence="10">Potassium channel domain-containing protein</fullName>
    </recommendedName>
</protein>
<feature type="transmembrane region" description="Helical" evidence="9">
    <location>
        <begin position="417"/>
        <end position="438"/>
    </location>
</feature>
<keyword evidence="4 9" id="KW-1133">Transmembrane helix</keyword>
<dbReference type="InterPro" id="IPR013099">
    <property type="entry name" value="K_chnl_dom"/>
</dbReference>
<dbReference type="STRING" id="46731.A0A3M6V132"/>
<name>A0A3M6V132_POCDA</name>
<dbReference type="AlphaFoldDB" id="A0A3M6V132"/>
<keyword evidence="7" id="KW-0407">Ion channel</keyword>
<dbReference type="Pfam" id="PF07885">
    <property type="entry name" value="Ion_trans_2"/>
    <property type="match status" value="1"/>
</dbReference>
<reference evidence="11 12" key="1">
    <citation type="journal article" date="2018" name="Sci. Rep.">
        <title>Comparative analysis of the Pocillopora damicornis genome highlights role of immune system in coral evolution.</title>
        <authorList>
            <person name="Cunning R."/>
            <person name="Bay R.A."/>
            <person name="Gillette P."/>
            <person name="Baker A.C."/>
            <person name="Traylor-Knowles N."/>
        </authorList>
    </citation>
    <scope>NUCLEOTIDE SEQUENCE [LARGE SCALE GENOMIC DNA]</scope>
    <source>
        <strain evidence="11">RSMAS</strain>
        <tissue evidence="11">Whole animal</tissue>
    </source>
</reference>
<evidence type="ECO:0000256" key="3">
    <source>
        <dbReference type="ARBA" id="ARBA00022692"/>
    </source>
</evidence>
<keyword evidence="12" id="KW-1185">Reference proteome</keyword>
<keyword evidence="5" id="KW-0406">Ion transport</keyword>
<keyword evidence="6 9" id="KW-0472">Membrane</keyword>
<dbReference type="InterPro" id="IPR028325">
    <property type="entry name" value="VG_K_chnl"/>
</dbReference>
<feature type="transmembrane region" description="Helical" evidence="9">
    <location>
        <begin position="100"/>
        <end position="119"/>
    </location>
</feature>
<dbReference type="GO" id="GO:0005251">
    <property type="term" value="F:delayed rectifier potassium channel activity"/>
    <property type="evidence" value="ECO:0007669"/>
    <property type="project" value="TreeGrafter"/>
</dbReference>
<sequence length="743" mass="84279">MTLVGVPDKNPETHIVAMELDADFVFLFRDDCEMNDSDDVILDRKFELLTCEESLKELVDLVAVAKDTAKEQLIPAELQTADLSSEMEGLFFTGSQMTKFTLFALLGIFVFLLVIGKLWEVYTNCKPTVRKKRKGLIPRSRKMSMMRLKDITSDLQKLKEEFESAMNGLSPVGIPEYSRPKERSFFIMLDQKGKISQEFNMYRVTIGFIVVLVCFVTLPAASYSSHKSKLIPGTREIRQERRTRETRQAHSSDTKCRYKIALLDVPPYIMNTASNKSNRGFMYEPLMKSINDECFDEGKSTESHLNCFLDPIFVSDYDEMIKLIKEKQVDFAFPILSDMKAKLTTETNVTLIRAFVSSGCSMIVNTKLCEQDSRKQLMTSITSQWPILACIILLSGISGVIIWLFEHRENEEYFSPSFAIGSPQGFWWAVVSLTTVGYGDKIPRSIPGRLFSIIWILVGAILLSLFTAMVTNAMNTALDGSKCKDISGKEVGLFIKNTDTQIVAKQFDAKIIVLRSLQEMQEKLSEGTIGRVLVDRNTAFYFLDKSGLKKNRQIRMIRNIDYPMDYYLAHVYAAPVNVTNDTDPEIVKRKKVVECGPALKEYSTDLRVESKKASGALIPAELQTTALFDQMDGLFSSGSEITRFILFSLLGIFLGLVIIVMAWEGLNSCNPAILKRKDMRKCDQGSEEDNPTHFNRKKFVAENFQSLENRLRELSSDLQKIKKDFAEALLIQEKDAPHETLLQ</sequence>
<feature type="domain" description="Potassium channel" evidence="10">
    <location>
        <begin position="423"/>
        <end position="474"/>
    </location>
</feature>
<keyword evidence="3 9" id="KW-0812">Transmembrane</keyword>
<evidence type="ECO:0000256" key="5">
    <source>
        <dbReference type="ARBA" id="ARBA00023065"/>
    </source>
</evidence>
<feature type="transmembrane region" description="Helical" evidence="9">
    <location>
        <begin position="450"/>
        <end position="474"/>
    </location>
</feature>
<evidence type="ECO:0000256" key="8">
    <source>
        <dbReference type="SAM" id="Coils"/>
    </source>
</evidence>
<dbReference type="PANTHER" id="PTHR11537">
    <property type="entry name" value="VOLTAGE-GATED POTASSIUM CHANNEL"/>
    <property type="match status" value="1"/>
</dbReference>
<evidence type="ECO:0000313" key="12">
    <source>
        <dbReference type="Proteomes" id="UP000275408"/>
    </source>
</evidence>
<dbReference type="GO" id="GO:0001508">
    <property type="term" value="P:action potential"/>
    <property type="evidence" value="ECO:0007669"/>
    <property type="project" value="TreeGrafter"/>
</dbReference>
<feature type="transmembrane region" description="Helical" evidence="9">
    <location>
        <begin position="385"/>
        <end position="405"/>
    </location>
</feature>
<evidence type="ECO:0000256" key="9">
    <source>
        <dbReference type="SAM" id="Phobius"/>
    </source>
</evidence>
<evidence type="ECO:0000256" key="6">
    <source>
        <dbReference type="ARBA" id="ARBA00023136"/>
    </source>
</evidence>
<evidence type="ECO:0000256" key="4">
    <source>
        <dbReference type="ARBA" id="ARBA00022989"/>
    </source>
</evidence>
<evidence type="ECO:0000313" key="11">
    <source>
        <dbReference type="EMBL" id="RMX59666.1"/>
    </source>
</evidence>
<dbReference type="Gene3D" id="1.10.287.70">
    <property type="match status" value="1"/>
</dbReference>
<dbReference type="Proteomes" id="UP000275408">
    <property type="component" value="Unassembled WGS sequence"/>
</dbReference>
<dbReference type="EMBL" id="RCHS01000299">
    <property type="protein sequence ID" value="RMX59666.1"/>
    <property type="molecule type" value="Genomic_DNA"/>
</dbReference>
<accession>A0A3M6V132</accession>
<evidence type="ECO:0000256" key="1">
    <source>
        <dbReference type="ARBA" id="ARBA00004141"/>
    </source>
</evidence>
<keyword evidence="2" id="KW-0813">Transport</keyword>
<evidence type="ECO:0000256" key="7">
    <source>
        <dbReference type="ARBA" id="ARBA00023303"/>
    </source>
</evidence>
<gene>
    <name evidence="11" type="ORF">pdam_00010495</name>
</gene>
<feature type="transmembrane region" description="Helical" evidence="9">
    <location>
        <begin position="644"/>
        <end position="666"/>
    </location>
</feature>
<dbReference type="PANTHER" id="PTHR11537:SF252">
    <property type="entry name" value="POTASSIUM VOLTAGE-GATED CHANNEL PROTEIN SHAW"/>
    <property type="match status" value="1"/>
</dbReference>
<dbReference type="SUPFAM" id="SSF81324">
    <property type="entry name" value="Voltage-gated potassium channels"/>
    <property type="match status" value="1"/>
</dbReference>
<feature type="coiled-coil region" evidence="8">
    <location>
        <begin position="697"/>
        <end position="724"/>
    </location>
</feature>
<comment type="caution">
    <text evidence="11">The sequence shown here is derived from an EMBL/GenBank/DDBJ whole genome shotgun (WGS) entry which is preliminary data.</text>
</comment>
<organism evidence="11 12">
    <name type="scientific">Pocillopora damicornis</name>
    <name type="common">Cauliflower coral</name>
    <name type="synonym">Millepora damicornis</name>
    <dbReference type="NCBI Taxonomy" id="46731"/>
    <lineage>
        <taxon>Eukaryota</taxon>
        <taxon>Metazoa</taxon>
        <taxon>Cnidaria</taxon>
        <taxon>Anthozoa</taxon>
        <taxon>Hexacorallia</taxon>
        <taxon>Scleractinia</taxon>
        <taxon>Astrocoeniina</taxon>
        <taxon>Pocilloporidae</taxon>
        <taxon>Pocillopora</taxon>
    </lineage>
</organism>
<proteinExistence type="predicted"/>
<feature type="transmembrane region" description="Helical" evidence="9">
    <location>
        <begin position="201"/>
        <end position="221"/>
    </location>
</feature>
<evidence type="ECO:0000256" key="2">
    <source>
        <dbReference type="ARBA" id="ARBA00022448"/>
    </source>
</evidence>
<dbReference type="SUPFAM" id="SSF53850">
    <property type="entry name" value="Periplasmic binding protein-like II"/>
    <property type="match status" value="1"/>
</dbReference>
<evidence type="ECO:0000259" key="10">
    <source>
        <dbReference type="Pfam" id="PF07885"/>
    </source>
</evidence>
<dbReference type="GO" id="GO:0015276">
    <property type="term" value="F:ligand-gated monoatomic ion channel activity"/>
    <property type="evidence" value="ECO:0007669"/>
    <property type="project" value="InterPro"/>
</dbReference>
<dbReference type="GO" id="GO:0008076">
    <property type="term" value="C:voltage-gated potassium channel complex"/>
    <property type="evidence" value="ECO:0007669"/>
    <property type="project" value="InterPro"/>
</dbReference>